<sequence>MTYIAQTYDFYDALKVKQPDLEIKTTSRITDNQYLVETERHGNFVCESFEDDAATIYMKVYNILSKDLNDYPTEEICSNRRK</sequence>
<reference evidence="1" key="1">
    <citation type="submission" date="2020-04" db="EMBL/GenBank/DDBJ databases">
        <authorList>
            <person name="Chiriac C."/>
            <person name="Salcher M."/>
            <person name="Ghai R."/>
            <person name="Kavagutti S V."/>
        </authorList>
    </citation>
    <scope>NUCLEOTIDE SEQUENCE</scope>
</reference>
<gene>
    <name evidence="1" type="ORF">UFOVP58_6</name>
</gene>
<accession>A0A6J5KTG3</accession>
<organism evidence="1">
    <name type="scientific">uncultured Caudovirales phage</name>
    <dbReference type="NCBI Taxonomy" id="2100421"/>
    <lineage>
        <taxon>Viruses</taxon>
        <taxon>Duplodnaviria</taxon>
        <taxon>Heunggongvirae</taxon>
        <taxon>Uroviricota</taxon>
        <taxon>Caudoviricetes</taxon>
        <taxon>Peduoviridae</taxon>
        <taxon>Maltschvirus</taxon>
        <taxon>Maltschvirus maltsch</taxon>
    </lineage>
</organism>
<proteinExistence type="predicted"/>
<dbReference type="EMBL" id="LR796186">
    <property type="protein sequence ID" value="CAB4124516.1"/>
    <property type="molecule type" value="Genomic_DNA"/>
</dbReference>
<name>A0A6J5KTG3_9CAUD</name>
<protein>
    <submittedName>
        <fullName evidence="1">Uncharacterized protein</fullName>
    </submittedName>
</protein>
<evidence type="ECO:0000313" key="1">
    <source>
        <dbReference type="EMBL" id="CAB4124516.1"/>
    </source>
</evidence>